<dbReference type="Pfam" id="PF03780">
    <property type="entry name" value="Asp23"/>
    <property type="match status" value="1"/>
</dbReference>
<protein>
    <submittedName>
        <fullName evidence="2">Asp23/Gls24 family envelope stress response protein</fullName>
    </submittedName>
</protein>
<evidence type="ECO:0000313" key="2">
    <source>
        <dbReference type="EMBL" id="HIU44876.1"/>
    </source>
</evidence>
<name>A0A9D1LN18_9FIRM</name>
<dbReference type="EMBL" id="DVMV01000009">
    <property type="protein sequence ID" value="HIU44876.1"/>
    <property type="molecule type" value="Genomic_DNA"/>
</dbReference>
<dbReference type="Proteomes" id="UP000824070">
    <property type="component" value="Unassembled WGS sequence"/>
</dbReference>
<comment type="caution">
    <text evidence="2">The sequence shown here is derived from an EMBL/GenBank/DDBJ whole genome shotgun (WGS) entry which is preliminary data.</text>
</comment>
<evidence type="ECO:0000313" key="3">
    <source>
        <dbReference type="Proteomes" id="UP000824070"/>
    </source>
</evidence>
<comment type="similarity">
    <text evidence="1">Belongs to the asp23 family.</text>
</comment>
<dbReference type="AlphaFoldDB" id="A0A9D1LN18"/>
<reference evidence="2" key="2">
    <citation type="journal article" date="2021" name="PeerJ">
        <title>Extensive microbial diversity within the chicken gut microbiome revealed by metagenomics and culture.</title>
        <authorList>
            <person name="Gilroy R."/>
            <person name="Ravi A."/>
            <person name="Getino M."/>
            <person name="Pursley I."/>
            <person name="Horton D.L."/>
            <person name="Alikhan N.F."/>
            <person name="Baker D."/>
            <person name="Gharbi K."/>
            <person name="Hall N."/>
            <person name="Watson M."/>
            <person name="Adriaenssens E.M."/>
            <person name="Foster-Nyarko E."/>
            <person name="Jarju S."/>
            <person name="Secka A."/>
            <person name="Antonio M."/>
            <person name="Oren A."/>
            <person name="Chaudhuri R.R."/>
            <person name="La Ragione R."/>
            <person name="Hildebrand F."/>
            <person name="Pallen M.J."/>
        </authorList>
    </citation>
    <scope>NUCLEOTIDE SEQUENCE</scope>
    <source>
        <strain evidence="2">ChiGjej1B1-22543</strain>
    </source>
</reference>
<proteinExistence type="inferred from homology"/>
<accession>A0A9D1LN18</accession>
<gene>
    <name evidence="2" type="ORF">IAC52_01075</name>
</gene>
<dbReference type="InterPro" id="IPR005531">
    <property type="entry name" value="Asp23"/>
</dbReference>
<sequence length="110" mass="11665">MKDYVLINNYSRLGKLGISRNAIASVASYAVETFAGVAVSKKKALFSIERGVKVSLTRDGKAIVKIDIDVSVDAPVQTLATAIQKEVASAIALSCDTVPLEVQVRVAKIS</sequence>
<reference evidence="2" key="1">
    <citation type="submission" date="2020-10" db="EMBL/GenBank/DDBJ databases">
        <authorList>
            <person name="Gilroy R."/>
        </authorList>
    </citation>
    <scope>NUCLEOTIDE SEQUENCE</scope>
    <source>
        <strain evidence="2">ChiGjej1B1-22543</strain>
    </source>
</reference>
<organism evidence="2 3">
    <name type="scientific">Candidatus Alloenteromonas pullicola</name>
    <dbReference type="NCBI Taxonomy" id="2840784"/>
    <lineage>
        <taxon>Bacteria</taxon>
        <taxon>Bacillati</taxon>
        <taxon>Bacillota</taxon>
        <taxon>Bacillota incertae sedis</taxon>
        <taxon>Candidatus Alloenteromonas</taxon>
    </lineage>
</organism>
<evidence type="ECO:0000256" key="1">
    <source>
        <dbReference type="ARBA" id="ARBA00005721"/>
    </source>
</evidence>